<proteinExistence type="predicted"/>
<dbReference type="PROSITE" id="PS50011">
    <property type="entry name" value="PROTEIN_KINASE_DOM"/>
    <property type="match status" value="1"/>
</dbReference>
<dbReference type="EMBL" id="BDGX01000016">
    <property type="protein sequence ID" value="GAV49452.1"/>
    <property type="molecule type" value="Genomic_DNA"/>
</dbReference>
<dbReference type="GO" id="GO:0004674">
    <property type="term" value="F:protein serine/threonine kinase activity"/>
    <property type="evidence" value="ECO:0007669"/>
    <property type="project" value="UniProtKB-EC"/>
</dbReference>
<dbReference type="SUPFAM" id="SSF56112">
    <property type="entry name" value="Protein kinase-like (PK-like)"/>
    <property type="match status" value="1"/>
</dbReference>
<name>A0A1Q3A182_ZYGRO</name>
<dbReference type="FunFam" id="1.10.510.10:FF:001123">
    <property type="entry name" value="CK1/CK1/CK1-D protein kinase"/>
    <property type="match status" value="1"/>
</dbReference>
<dbReference type="Gene3D" id="1.10.510.10">
    <property type="entry name" value="Transferase(Phosphotransferase) domain 1"/>
    <property type="match status" value="1"/>
</dbReference>
<dbReference type="InterPro" id="IPR000719">
    <property type="entry name" value="Prot_kinase_dom"/>
</dbReference>
<evidence type="ECO:0000256" key="1">
    <source>
        <dbReference type="ARBA" id="ARBA00012513"/>
    </source>
</evidence>
<dbReference type="GO" id="GO:0005524">
    <property type="term" value="F:ATP binding"/>
    <property type="evidence" value="ECO:0007669"/>
    <property type="project" value="InterPro"/>
</dbReference>
<dbReference type="AlphaFoldDB" id="A0A1Q3A182"/>
<dbReference type="SMART" id="SM00220">
    <property type="entry name" value="S_TKc"/>
    <property type="match status" value="1"/>
</dbReference>
<comment type="caution">
    <text evidence="3">The sequence shown here is derived from an EMBL/GenBank/DDBJ whole genome shotgun (WGS) entry which is preliminary data.</text>
</comment>
<feature type="domain" description="Protein kinase" evidence="2">
    <location>
        <begin position="13"/>
        <end position="314"/>
    </location>
</feature>
<dbReference type="PROSITE" id="PS00108">
    <property type="entry name" value="PROTEIN_KINASE_ST"/>
    <property type="match status" value="1"/>
</dbReference>
<organism evidence="3 4">
    <name type="scientific">Zygosaccharomyces rouxii</name>
    <dbReference type="NCBI Taxonomy" id="4956"/>
    <lineage>
        <taxon>Eukaryota</taxon>
        <taxon>Fungi</taxon>
        <taxon>Dikarya</taxon>
        <taxon>Ascomycota</taxon>
        <taxon>Saccharomycotina</taxon>
        <taxon>Saccharomycetes</taxon>
        <taxon>Saccharomycetales</taxon>
        <taxon>Saccharomycetaceae</taxon>
        <taxon>Zygosaccharomyces</taxon>
    </lineage>
</organism>
<dbReference type="OrthoDB" id="5800476at2759"/>
<dbReference type="PANTHER" id="PTHR11909">
    <property type="entry name" value="CASEIN KINASE-RELATED"/>
    <property type="match status" value="1"/>
</dbReference>
<dbReference type="EC" id="2.7.11.1" evidence="1"/>
<dbReference type="Pfam" id="PF00069">
    <property type="entry name" value="Pkinase"/>
    <property type="match status" value="1"/>
</dbReference>
<dbReference type="InterPro" id="IPR011009">
    <property type="entry name" value="Kinase-like_dom_sf"/>
</dbReference>
<sequence length="546" mass="61864">MSRSSQHVVGIHYAVGAKIGEGSFGVIFEGENILNSGSSGREDDFGRRPSAPVAIKFEPRRSDAPQLRDEFRAYRILNNCRGIPHAYYFGQEGMHNVLILDLLGPSLEDLFEWCGRKFSIKTTCLVAKQMIDRVRIIHEHDLIYRDIKPDNFLISEFQKTLPDRQIVKDVALSAGGDPNLIYMVDFGMAKQYRDPRTKQHIPYRERKSLSGTARYMSINTHFGREQSRRDDLESLGHVFFYFLRGSLPWQGLKALNNKLKYEKIGLTKQKLNPDELLMDFIPAQFGAYLKYARSLRFEEEPDYDYLISLMDDTLHCMGMEDDGHYDWMDLNDGQGWNIKVNKRANLHGYGNAVPRHDHQQNVNNNNANANANANANVNANENSNLNLAQGNSPYVNNTNGNGNLVGNNNNLQNSNAAMAASLGNTPKSRPHSSHRNSLTYAKQKLKLANSSPIAGVNPTSQPPNRNRTYDSMGSHALKSQTNGVYNDYRGGGGMRVDDPNAMYYHRQMLQRQQRAQQHQQLIQRSQEDEGLYEDAGFCSRVCCGWC</sequence>
<dbReference type="InterPro" id="IPR008271">
    <property type="entry name" value="Ser/Thr_kinase_AS"/>
</dbReference>
<dbReference type="eggNOG" id="KOG1165">
    <property type="taxonomic scope" value="Eukaryota"/>
</dbReference>
<evidence type="ECO:0000313" key="4">
    <source>
        <dbReference type="Proteomes" id="UP000187013"/>
    </source>
</evidence>
<protein>
    <recommendedName>
        <fullName evidence="1">non-specific serine/threonine protein kinase</fullName>
        <ecNumber evidence="1">2.7.11.1</ecNumber>
    </recommendedName>
</protein>
<accession>A0A1Q3A182</accession>
<gene>
    <name evidence="3" type="ORF">ZYGR_0P00950</name>
</gene>
<reference evidence="3 4" key="1">
    <citation type="submission" date="2016-08" db="EMBL/GenBank/DDBJ databases">
        <title>Draft genome sequence of allopolyploid Zygosaccharomyces rouxii.</title>
        <authorList>
            <person name="Watanabe J."/>
            <person name="Uehara K."/>
            <person name="Mogi Y."/>
            <person name="Tsukioka Y."/>
        </authorList>
    </citation>
    <scope>NUCLEOTIDE SEQUENCE [LARGE SCALE GENOMIC DNA]</scope>
    <source>
        <strain evidence="3 4">NBRC 110957</strain>
    </source>
</reference>
<dbReference type="InterPro" id="IPR050235">
    <property type="entry name" value="CK1_Ser-Thr_kinase"/>
</dbReference>
<dbReference type="Proteomes" id="UP000187013">
    <property type="component" value="Unassembled WGS sequence"/>
</dbReference>
<evidence type="ECO:0000259" key="2">
    <source>
        <dbReference type="PROSITE" id="PS50011"/>
    </source>
</evidence>
<evidence type="ECO:0000313" key="3">
    <source>
        <dbReference type="EMBL" id="GAV49452.1"/>
    </source>
</evidence>